<feature type="transmembrane region" description="Helical" evidence="2">
    <location>
        <begin position="79"/>
        <end position="96"/>
    </location>
</feature>
<keyword evidence="4" id="KW-1185">Reference proteome</keyword>
<comment type="caution">
    <text evidence="3">The sequence shown here is derived from an EMBL/GenBank/DDBJ whole genome shotgun (WGS) entry which is preliminary data.</text>
</comment>
<dbReference type="Proteomes" id="UP001345219">
    <property type="component" value="Chromosome 12"/>
</dbReference>
<gene>
    <name evidence="3" type="ORF">SAY87_013976</name>
</gene>
<protein>
    <recommendedName>
        <fullName evidence="5">Transmembrane protein</fullName>
    </recommendedName>
</protein>
<evidence type="ECO:0000313" key="4">
    <source>
        <dbReference type="Proteomes" id="UP001345219"/>
    </source>
</evidence>
<evidence type="ECO:0008006" key="5">
    <source>
        <dbReference type="Google" id="ProtNLM"/>
    </source>
</evidence>
<keyword evidence="2" id="KW-1133">Transmembrane helix</keyword>
<feature type="compositionally biased region" description="Low complexity" evidence="1">
    <location>
        <begin position="64"/>
        <end position="73"/>
    </location>
</feature>
<dbReference type="EMBL" id="JAXIOK010000019">
    <property type="protein sequence ID" value="KAK4747390.1"/>
    <property type="molecule type" value="Genomic_DNA"/>
</dbReference>
<organism evidence="3 4">
    <name type="scientific">Trapa incisa</name>
    <dbReference type="NCBI Taxonomy" id="236973"/>
    <lineage>
        <taxon>Eukaryota</taxon>
        <taxon>Viridiplantae</taxon>
        <taxon>Streptophyta</taxon>
        <taxon>Embryophyta</taxon>
        <taxon>Tracheophyta</taxon>
        <taxon>Spermatophyta</taxon>
        <taxon>Magnoliopsida</taxon>
        <taxon>eudicotyledons</taxon>
        <taxon>Gunneridae</taxon>
        <taxon>Pentapetalae</taxon>
        <taxon>rosids</taxon>
        <taxon>malvids</taxon>
        <taxon>Myrtales</taxon>
        <taxon>Lythraceae</taxon>
        <taxon>Trapa</taxon>
    </lineage>
</organism>
<dbReference type="PANTHER" id="PTHR35297:SF2">
    <property type="entry name" value="PROTEIN, PUTATIVE-RELATED"/>
    <property type="match status" value="1"/>
</dbReference>
<evidence type="ECO:0000313" key="3">
    <source>
        <dbReference type="EMBL" id="KAK4747390.1"/>
    </source>
</evidence>
<dbReference type="AlphaFoldDB" id="A0AAN7GV58"/>
<evidence type="ECO:0000256" key="1">
    <source>
        <dbReference type="SAM" id="MobiDB-lite"/>
    </source>
</evidence>
<reference evidence="3 4" key="1">
    <citation type="journal article" date="2023" name="Hortic Res">
        <title>Pangenome of water caltrop reveals structural variations and asymmetric subgenome divergence after allopolyploidization.</title>
        <authorList>
            <person name="Zhang X."/>
            <person name="Chen Y."/>
            <person name="Wang L."/>
            <person name="Yuan Y."/>
            <person name="Fang M."/>
            <person name="Shi L."/>
            <person name="Lu R."/>
            <person name="Comes H.P."/>
            <person name="Ma Y."/>
            <person name="Chen Y."/>
            <person name="Huang G."/>
            <person name="Zhou Y."/>
            <person name="Zheng Z."/>
            <person name="Qiu Y."/>
        </authorList>
    </citation>
    <scope>NUCLEOTIDE SEQUENCE [LARGE SCALE GENOMIC DNA]</scope>
    <source>
        <tissue evidence="3">Roots</tissue>
    </source>
</reference>
<feature type="compositionally biased region" description="Basic and acidic residues" evidence="1">
    <location>
        <begin position="25"/>
        <end position="40"/>
    </location>
</feature>
<keyword evidence="2" id="KW-0812">Transmembrane</keyword>
<name>A0AAN7GV58_9MYRT</name>
<keyword evidence="2" id="KW-0472">Membrane</keyword>
<sequence length="154" mass="17142">MQRQSLLGSPVSKLHSHGGAAVAMAREDAPTSEDPKRRDSFSASSPLSNYEIGEDHKTAKLRRLSSSSSSRSSSRPEKFVHIIPVITLMCFLILYLCSHSPTQMAEDTNKIMDSLGRLSELEASDVIAIRSLRNLHEIRKRSSRFQLGREVGDF</sequence>
<proteinExistence type="predicted"/>
<evidence type="ECO:0000256" key="2">
    <source>
        <dbReference type="SAM" id="Phobius"/>
    </source>
</evidence>
<feature type="region of interest" description="Disordered" evidence="1">
    <location>
        <begin position="1"/>
        <end position="74"/>
    </location>
</feature>
<accession>A0AAN7GV58</accession>
<dbReference type="PANTHER" id="PTHR35297">
    <property type="entry name" value="PROTEIN, PUTATIVE-RELATED"/>
    <property type="match status" value="1"/>
</dbReference>